<dbReference type="OrthoDB" id="9781305at2"/>
<comment type="subcellular location">
    <subcellularLocation>
        <location evidence="3 16">Cytoplasm</location>
    </subcellularLocation>
</comment>
<comment type="cofactor">
    <cofactor evidence="16">
        <name>NH4(+)</name>
        <dbReference type="ChEBI" id="CHEBI:28938"/>
    </cofactor>
    <cofactor evidence="16">
        <name>K(+)</name>
        <dbReference type="ChEBI" id="CHEBI:29103"/>
    </cofactor>
    <text evidence="16">A monovalent cation. Ammonium or potassium.</text>
</comment>
<dbReference type="AlphaFoldDB" id="A0A2U2N0S5"/>
<evidence type="ECO:0000256" key="2">
    <source>
        <dbReference type="ARBA" id="ARBA00001958"/>
    </source>
</evidence>
<dbReference type="GO" id="GO:0015937">
    <property type="term" value="P:coenzyme A biosynthetic process"/>
    <property type="evidence" value="ECO:0007669"/>
    <property type="project" value="UniProtKB-UniRule"/>
</dbReference>
<feature type="binding site" evidence="16">
    <location>
        <position position="177"/>
    </location>
    <ligand>
        <name>substrate</name>
    </ligand>
</feature>
<feature type="active site" description="Proton acceptor" evidence="16">
    <location>
        <position position="102"/>
    </location>
</feature>
<dbReference type="GO" id="GO:0004594">
    <property type="term" value="F:pantothenate kinase activity"/>
    <property type="evidence" value="ECO:0007669"/>
    <property type="project" value="UniProtKB-UniRule"/>
</dbReference>
<feature type="binding site" evidence="16">
    <location>
        <position position="93"/>
    </location>
    <ligand>
        <name>substrate</name>
    </ligand>
</feature>
<evidence type="ECO:0000313" key="18">
    <source>
        <dbReference type="Proteomes" id="UP000245474"/>
    </source>
</evidence>
<evidence type="ECO:0000256" key="14">
    <source>
        <dbReference type="ARBA" id="ARBA00038036"/>
    </source>
</evidence>
<protein>
    <recommendedName>
        <fullName evidence="15 16">Type III pantothenate kinase</fullName>
        <ecNumber evidence="6 16">2.7.1.33</ecNumber>
    </recommendedName>
    <alternativeName>
        <fullName evidence="16">PanK-III</fullName>
    </alternativeName>
    <alternativeName>
        <fullName evidence="16">Pantothenic acid kinase</fullName>
    </alternativeName>
</protein>
<dbReference type="SUPFAM" id="SSF53067">
    <property type="entry name" value="Actin-like ATPase domain"/>
    <property type="match status" value="2"/>
</dbReference>
<comment type="function">
    <text evidence="16">Catalyzes the phosphorylation of pantothenate (Pan), the first step in CoA biosynthesis.</text>
</comment>
<keyword evidence="7 16" id="KW-0963">Cytoplasm</keyword>
<dbReference type="Proteomes" id="UP000245474">
    <property type="component" value="Unassembled WGS sequence"/>
</dbReference>
<keyword evidence="8 16" id="KW-0808">Transferase</keyword>
<evidence type="ECO:0000256" key="4">
    <source>
        <dbReference type="ARBA" id="ARBA00005225"/>
    </source>
</evidence>
<reference evidence="17 18" key="1">
    <citation type="submission" date="2018-05" db="EMBL/GenBank/DDBJ databases">
        <title>Spiribacter halobius sp. nov., a moderately halophilic bacterium isolated from marine solar saltern.</title>
        <authorList>
            <person name="Zheng W.-S."/>
            <person name="Lu D.-C."/>
            <person name="Du Z.-J."/>
        </authorList>
    </citation>
    <scope>NUCLEOTIDE SEQUENCE [LARGE SCALE GENOMIC DNA]</scope>
    <source>
        <strain evidence="17 18">E85</strain>
    </source>
</reference>
<evidence type="ECO:0000313" key="17">
    <source>
        <dbReference type="EMBL" id="PWG62720.1"/>
    </source>
</evidence>
<sequence length="245" mass="25500">MTTLVIDIGNSRIKWAIADRGHLLAPGEACPHSAIDALHGHWARLPPPTAVRYVTTAPGPISARVTELSQTLWGITPRRVRTPKEGAGIRIAYPDPGQLGTDRWLAMAGAAARGLLPACIVDCGSAITVDAVNPHGHHLGGVILAGLATQQLGLAQRTPGLPPIDVEGELTHLATDTRTGLRSGLVLGTAASVEGLYNRLQAATELDLRLVLTGGDAETLRPHLPASLHAPDLVLEGLAHGAVST</sequence>
<keyword evidence="12 16" id="KW-0630">Potassium</keyword>
<dbReference type="EC" id="2.7.1.33" evidence="6 16"/>
<feature type="binding site" evidence="16">
    <location>
        <position position="125"/>
    </location>
    <ligand>
        <name>ATP</name>
        <dbReference type="ChEBI" id="CHEBI:30616"/>
    </ligand>
</feature>
<comment type="caution">
    <text evidence="17">The sequence shown here is derived from an EMBL/GenBank/DDBJ whole genome shotgun (WGS) entry which is preliminary data.</text>
</comment>
<comment type="pathway">
    <text evidence="4 16">Cofactor biosynthesis; coenzyme A biosynthesis; CoA from (R)-pantothenate: step 1/5.</text>
</comment>
<evidence type="ECO:0000256" key="9">
    <source>
        <dbReference type="ARBA" id="ARBA00022741"/>
    </source>
</evidence>
<dbReference type="PANTHER" id="PTHR34265">
    <property type="entry name" value="TYPE III PANTOTHENATE KINASE"/>
    <property type="match status" value="1"/>
</dbReference>
<keyword evidence="10 16" id="KW-0418">Kinase</keyword>
<feature type="binding site" evidence="16">
    <location>
        <begin position="100"/>
        <end position="103"/>
    </location>
    <ligand>
        <name>substrate</name>
    </ligand>
</feature>
<comment type="subunit">
    <text evidence="5 16">Homodimer.</text>
</comment>
<evidence type="ECO:0000256" key="5">
    <source>
        <dbReference type="ARBA" id="ARBA00011738"/>
    </source>
</evidence>
<dbReference type="EMBL" id="QFFI01000016">
    <property type="protein sequence ID" value="PWG62720.1"/>
    <property type="molecule type" value="Genomic_DNA"/>
</dbReference>
<proteinExistence type="inferred from homology"/>
<dbReference type="PANTHER" id="PTHR34265:SF1">
    <property type="entry name" value="TYPE III PANTOTHENATE KINASE"/>
    <property type="match status" value="1"/>
</dbReference>
<dbReference type="UniPathway" id="UPA00241">
    <property type="reaction ID" value="UER00352"/>
</dbReference>
<dbReference type="HAMAP" id="MF_01274">
    <property type="entry name" value="Pantothen_kinase_3"/>
    <property type="match status" value="1"/>
</dbReference>
<evidence type="ECO:0000256" key="8">
    <source>
        <dbReference type="ARBA" id="ARBA00022679"/>
    </source>
</evidence>
<keyword evidence="9 16" id="KW-0547">Nucleotide-binding</keyword>
<evidence type="ECO:0000256" key="6">
    <source>
        <dbReference type="ARBA" id="ARBA00012102"/>
    </source>
</evidence>
<gene>
    <name evidence="16" type="primary">coaX</name>
    <name evidence="17" type="ORF">DEM34_11270</name>
</gene>
<comment type="catalytic activity">
    <reaction evidence="1 16">
        <text>(R)-pantothenate + ATP = (R)-4'-phosphopantothenate + ADP + H(+)</text>
        <dbReference type="Rhea" id="RHEA:16373"/>
        <dbReference type="ChEBI" id="CHEBI:10986"/>
        <dbReference type="ChEBI" id="CHEBI:15378"/>
        <dbReference type="ChEBI" id="CHEBI:29032"/>
        <dbReference type="ChEBI" id="CHEBI:30616"/>
        <dbReference type="ChEBI" id="CHEBI:456216"/>
        <dbReference type="EC" id="2.7.1.33"/>
    </reaction>
</comment>
<feature type="binding site" evidence="16">
    <location>
        <position position="122"/>
    </location>
    <ligand>
        <name>K(+)</name>
        <dbReference type="ChEBI" id="CHEBI:29103"/>
    </ligand>
</feature>
<name>A0A2U2N0S5_9GAMM</name>
<keyword evidence="18" id="KW-1185">Reference proteome</keyword>
<dbReference type="CDD" id="cd24015">
    <property type="entry name" value="ASKHA_NBD_PanK-III"/>
    <property type="match status" value="1"/>
</dbReference>
<dbReference type="InterPro" id="IPR043129">
    <property type="entry name" value="ATPase_NBD"/>
</dbReference>
<accession>A0A2U2N0S5</accession>
<dbReference type="GO" id="GO:0046872">
    <property type="term" value="F:metal ion binding"/>
    <property type="evidence" value="ECO:0007669"/>
    <property type="project" value="UniProtKB-KW"/>
</dbReference>
<comment type="similarity">
    <text evidence="14 16">Belongs to the type III pantothenate kinase family.</text>
</comment>
<dbReference type="InterPro" id="IPR004619">
    <property type="entry name" value="Type_III_PanK"/>
</dbReference>
<evidence type="ECO:0000256" key="16">
    <source>
        <dbReference type="HAMAP-Rule" id="MF_01274"/>
    </source>
</evidence>
<evidence type="ECO:0000256" key="12">
    <source>
        <dbReference type="ARBA" id="ARBA00022958"/>
    </source>
</evidence>
<evidence type="ECO:0000256" key="15">
    <source>
        <dbReference type="ARBA" id="ARBA00040883"/>
    </source>
</evidence>
<dbReference type="GO" id="GO:0005524">
    <property type="term" value="F:ATP binding"/>
    <property type="evidence" value="ECO:0007669"/>
    <property type="project" value="UniProtKB-UniRule"/>
</dbReference>
<evidence type="ECO:0000256" key="10">
    <source>
        <dbReference type="ARBA" id="ARBA00022777"/>
    </source>
</evidence>
<evidence type="ECO:0000256" key="1">
    <source>
        <dbReference type="ARBA" id="ARBA00001206"/>
    </source>
</evidence>
<evidence type="ECO:0000256" key="13">
    <source>
        <dbReference type="ARBA" id="ARBA00022993"/>
    </source>
</evidence>
<evidence type="ECO:0000256" key="7">
    <source>
        <dbReference type="ARBA" id="ARBA00022490"/>
    </source>
</evidence>
<keyword evidence="16" id="KW-0479">Metal-binding</keyword>
<dbReference type="RefSeq" id="WP_109678919.1">
    <property type="nucleotide sequence ID" value="NZ_CP086615.1"/>
</dbReference>
<dbReference type="Pfam" id="PF03309">
    <property type="entry name" value="Pan_kinase"/>
    <property type="match status" value="1"/>
</dbReference>
<evidence type="ECO:0000256" key="3">
    <source>
        <dbReference type="ARBA" id="ARBA00004496"/>
    </source>
</evidence>
<dbReference type="GO" id="GO:0005737">
    <property type="term" value="C:cytoplasm"/>
    <property type="evidence" value="ECO:0007669"/>
    <property type="project" value="UniProtKB-SubCell"/>
</dbReference>
<dbReference type="NCBIfam" id="TIGR00671">
    <property type="entry name" value="baf"/>
    <property type="match status" value="1"/>
</dbReference>
<feature type="binding site" evidence="16">
    <location>
        <begin position="7"/>
        <end position="14"/>
    </location>
    <ligand>
        <name>ATP</name>
        <dbReference type="ChEBI" id="CHEBI:30616"/>
    </ligand>
</feature>
<organism evidence="17 18">
    <name type="scientific">Sediminicurvatus halobius</name>
    <dbReference type="NCBI Taxonomy" id="2182432"/>
    <lineage>
        <taxon>Bacteria</taxon>
        <taxon>Pseudomonadati</taxon>
        <taxon>Pseudomonadota</taxon>
        <taxon>Gammaproteobacteria</taxon>
        <taxon>Chromatiales</taxon>
        <taxon>Ectothiorhodospiraceae</taxon>
        <taxon>Sediminicurvatus</taxon>
    </lineage>
</organism>
<evidence type="ECO:0000256" key="11">
    <source>
        <dbReference type="ARBA" id="ARBA00022840"/>
    </source>
</evidence>
<keyword evidence="11 16" id="KW-0067">ATP-binding</keyword>
<keyword evidence="13 16" id="KW-0173">Coenzyme A biosynthesis</keyword>
<dbReference type="Gene3D" id="3.30.420.40">
    <property type="match status" value="2"/>
</dbReference>
<comment type="cofactor">
    <cofactor evidence="2">
        <name>K(+)</name>
        <dbReference type="ChEBI" id="CHEBI:29103"/>
    </cofactor>
</comment>